<comment type="caution">
    <text evidence="2">The sequence shown here is derived from an EMBL/GenBank/DDBJ whole genome shotgun (WGS) entry which is preliminary data.</text>
</comment>
<dbReference type="InterPro" id="IPR052721">
    <property type="entry name" value="ET_Amicyanin"/>
</dbReference>
<protein>
    <submittedName>
        <fullName evidence="2">Methylamine utilization protein</fullName>
    </submittedName>
</protein>
<evidence type="ECO:0000313" key="2">
    <source>
        <dbReference type="EMBL" id="TMQ71030.1"/>
    </source>
</evidence>
<keyword evidence="1" id="KW-0732">Signal</keyword>
<proteinExistence type="predicted"/>
<dbReference type="AlphaFoldDB" id="A0A538U558"/>
<dbReference type="PANTHER" id="PTHR36507:SF1">
    <property type="entry name" value="BLL1555 PROTEIN"/>
    <property type="match status" value="1"/>
</dbReference>
<dbReference type="Proteomes" id="UP000319836">
    <property type="component" value="Unassembled WGS sequence"/>
</dbReference>
<dbReference type="SUPFAM" id="SSF49503">
    <property type="entry name" value="Cupredoxins"/>
    <property type="match status" value="1"/>
</dbReference>
<sequence length="209" mass="23316">MRIRSILAIATLLASVAPAGAGTIRGRLHLGSGSKPVTIGASSMEVMGLEQAVVWVDSLPPKFARRHRGKPRPARIVQIDRQFAPRVTTVIAGTTIRFVNRDKVFHNVFSISPARRFDIGRYSPSAIRDVTFDHPGVVNLFCEIHPWMSAYVIVLPNRFYARPDRAGVFQLPKLPPGRYRLHFWHPTHGEQRREVEVPSRGDGVVAVSL</sequence>
<evidence type="ECO:0000313" key="3">
    <source>
        <dbReference type="Proteomes" id="UP000319836"/>
    </source>
</evidence>
<dbReference type="SUPFAM" id="SSF49464">
    <property type="entry name" value="Carboxypeptidase regulatory domain-like"/>
    <property type="match status" value="1"/>
</dbReference>
<evidence type="ECO:0000256" key="1">
    <source>
        <dbReference type="SAM" id="SignalP"/>
    </source>
</evidence>
<dbReference type="EMBL" id="VBPA01000159">
    <property type="protein sequence ID" value="TMQ71030.1"/>
    <property type="molecule type" value="Genomic_DNA"/>
</dbReference>
<feature type="chain" id="PRO_5021698423" evidence="1">
    <location>
        <begin position="22"/>
        <end position="209"/>
    </location>
</feature>
<dbReference type="InterPro" id="IPR008969">
    <property type="entry name" value="CarboxyPept-like_regulatory"/>
</dbReference>
<name>A0A538U558_UNCEI</name>
<reference evidence="2 3" key="1">
    <citation type="journal article" date="2019" name="Nat. Microbiol.">
        <title>Mediterranean grassland soil C-N compound turnover is dependent on rainfall and depth, and is mediated by genomically divergent microorganisms.</title>
        <authorList>
            <person name="Diamond S."/>
            <person name="Andeer P.F."/>
            <person name="Li Z."/>
            <person name="Crits-Christoph A."/>
            <person name="Burstein D."/>
            <person name="Anantharaman K."/>
            <person name="Lane K.R."/>
            <person name="Thomas B.C."/>
            <person name="Pan C."/>
            <person name="Northen T.R."/>
            <person name="Banfield J.F."/>
        </authorList>
    </citation>
    <scope>NUCLEOTIDE SEQUENCE [LARGE SCALE GENOMIC DNA]</scope>
    <source>
        <strain evidence="2">WS_10</strain>
    </source>
</reference>
<dbReference type="PANTHER" id="PTHR36507">
    <property type="entry name" value="BLL1555 PROTEIN"/>
    <property type="match status" value="1"/>
</dbReference>
<gene>
    <name evidence="2" type="ORF">E6K80_06765</name>
</gene>
<dbReference type="Gene3D" id="2.60.40.420">
    <property type="entry name" value="Cupredoxins - blue copper proteins"/>
    <property type="match status" value="1"/>
</dbReference>
<feature type="signal peptide" evidence="1">
    <location>
        <begin position="1"/>
        <end position="21"/>
    </location>
</feature>
<dbReference type="InterPro" id="IPR008972">
    <property type="entry name" value="Cupredoxin"/>
</dbReference>
<organism evidence="2 3">
    <name type="scientific">Eiseniibacteriota bacterium</name>
    <dbReference type="NCBI Taxonomy" id="2212470"/>
    <lineage>
        <taxon>Bacteria</taxon>
        <taxon>Candidatus Eiseniibacteriota</taxon>
    </lineage>
</organism>
<accession>A0A538U558</accession>